<dbReference type="SUPFAM" id="SSF56112">
    <property type="entry name" value="Protein kinase-like (PK-like)"/>
    <property type="match status" value="1"/>
</dbReference>
<accession>A0AAW0QSC9</accession>
<dbReference type="Gene3D" id="1.10.510.10">
    <property type="entry name" value="Transferase(Phosphotransferase) domain 1"/>
    <property type="match status" value="1"/>
</dbReference>
<dbReference type="InterPro" id="IPR000719">
    <property type="entry name" value="Prot_kinase_dom"/>
</dbReference>
<gene>
    <name evidence="2" type="ORF">PG999_010872</name>
</gene>
<comment type="caution">
    <text evidence="2">The sequence shown here is derived from an EMBL/GenBank/DDBJ whole genome shotgun (WGS) entry which is preliminary data.</text>
</comment>
<dbReference type="GO" id="GO:0005524">
    <property type="term" value="F:ATP binding"/>
    <property type="evidence" value="ECO:0007669"/>
    <property type="project" value="InterPro"/>
</dbReference>
<evidence type="ECO:0000313" key="2">
    <source>
        <dbReference type="EMBL" id="KAK8100498.1"/>
    </source>
</evidence>
<reference evidence="2 3" key="1">
    <citation type="submission" date="2023-01" db="EMBL/GenBank/DDBJ databases">
        <title>Analysis of 21 Apiospora genomes using comparative genomics revels a genus with tremendous synthesis potential of carbohydrate active enzymes and secondary metabolites.</title>
        <authorList>
            <person name="Sorensen T."/>
        </authorList>
    </citation>
    <scope>NUCLEOTIDE SEQUENCE [LARGE SCALE GENOMIC DNA]</scope>
    <source>
        <strain evidence="2 3">CBS 117206</strain>
    </source>
</reference>
<dbReference type="AlphaFoldDB" id="A0AAW0QSC9"/>
<evidence type="ECO:0000313" key="3">
    <source>
        <dbReference type="Proteomes" id="UP001392437"/>
    </source>
</evidence>
<feature type="domain" description="Protein kinase" evidence="1">
    <location>
        <begin position="80"/>
        <end position="294"/>
    </location>
</feature>
<dbReference type="Proteomes" id="UP001392437">
    <property type="component" value="Unassembled WGS sequence"/>
</dbReference>
<dbReference type="EMBL" id="JAQQWP010000009">
    <property type="protein sequence ID" value="KAK8100498.1"/>
    <property type="molecule type" value="Genomic_DNA"/>
</dbReference>
<name>A0AAW0QSC9_9PEZI</name>
<dbReference type="Pfam" id="PF03109">
    <property type="entry name" value="ABC1"/>
    <property type="match status" value="1"/>
</dbReference>
<dbReference type="InterPro" id="IPR011009">
    <property type="entry name" value="Kinase-like_dom_sf"/>
</dbReference>
<dbReference type="PROSITE" id="PS50011">
    <property type="entry name" value="PROTEIN_KINASE_DOM"/>
    <property type="match status" value="1"/>
</dbReference>
<evidence type="ECO:0000259" key="1">
    <source>
        <dbReference type="PROSITE" id="PS50011"/>
    </source>
</evidence>
<keyword evidence="2" id="KW-0418">Kinase</keyword>
<dbReference type="GO" id="GO:0004672">
    <property type="term" value="F:protein kinase activity"/>
    <property type="evidence" value="ECO:0007669"/>
    <property type="project" value="InterPro"/>
</dbReference>
<proteinExistence type="predicted"/>
<organism evidence="2 3">
    <name type="scientific">Apiospora kogelbergensis</name>
    <dbReference type="NCBI Taxonomy" id="1337665"/>
    <lineage>
        <taxon>Eukaryota</taxon>
        <taxon>Fungi</taxon>
        <taxon>Dikarya</taxon>
        <taxon>Ascomycota</taxon>
        <taxon>Pezizomycotina</taxon>
        <taxon>Sordariomycetes</taxon>
        <taxon>Xylariomycetidae</taxon>
        <taxon>Amphisphaeriales</taxon>
        <taxon>Apiosporaceae</taxon>
        <taxon>Apiospora</taxon>
    </lineage>
</organism>
<sequence length="294" mass="32694">MASANPNSLLSVVDWPAQGITVRVRVDNLIRYVNVTRELMQIPDLNLVQGDDPTVLKLDYPEGVKCLELYKAQGSEQLSLRPLDVELKGITGIFYSLQLDYESFENVVPWSGKFGGTSDRICTAEHPALKSYGELIIKISELPDNWPAPGNSPFAVRKNYESNTALEIRMHRAIVETGLGIAPLIYGLVTEQGRGVVGFIMERIEGARSFLELSKMEGYKMTGEDKQACRDALKKLHDSGFLHGDIHPGNVLRCPDGSVKLIDFQDTTKLMDSGDPMLAASQEDERMMSLESWM</sequence>
<keyword evidence="2" id="KW-0808">Transferase</keyword>
<keyword evidence="3" id="KW-1185">Reference proteome</keyword>
<dbReference type="InterPro" id="IPR004147">
    <property type="entry name" value="ABC1_dom"/>
</dbReference>
<protein>
    <submittedName>
        <fullName evidence="2">Kinase-like protein</fullName>
    </submittedName>
</protein>